<dbReference type="PANTHER" id="PTHR22930:SF281">
    <property type="entry name" value="NUCLEASE"/>
    <property type="match status" value="1"/>
</dbReference>
<dbReference type="Pfam" id="PF13359">
    <property type="entry name" value="DDE_Tnp_4"/>
    <property type="match status" value="1"/>
</dbReference>
<dbReference type="AlphaFoldDB" id="A0A6P5RIC6"/>
<sequence length="417" mass="48375">MASDDVDNFLAHLSRKRARDEEENKKKMTIILSTITCIIAIVGAWYNENYLVKEPSHDWDEERRCRLNRLYNGKEVDCIEQLRVSRKAFQSLCTILHEKGGLARTRNVSIEESVATFLNILAHNLKFRVIGFDYYRSKETISRQFNSVLRAMMRISQEYLKLQPCDIGGSERDKWKWFENCIGALDGTHIPVTVSAEDRPRYRNRKGDISTNVLGVCDPDLKFIYVLSGWEGSASDSRVLRDALARDNSFQVPSDKYYLVDAGYANGPGFLAPYRGTRYHLNEWIGNNRPENYKELFNLRHSIARNVIERSFGLLKKRWSILRTPSFFNIKTQTRIINACFVLHNFIRIEQQNDHVLQDQDMEFLASVDHEISNHSTVEGNTNRITSVQVTDQWTTFRDTLAMQMFLDYQARGATNS</sequence>
<keyword evidence="4" id="KW-0540">Nuclease</keyword>
<protein>
    <submittedName>
        <fullName evidence="12">Protein ALP1-like</fullName>
    </submittedName>
</protein>
<keyword evidence="8" id="KW-0472">Membrane</keyword>
<dbReference type="InterPro" id="IPR058353">
    <property type="entry name" value="DUF8040"/>
</dbReference>
<dbReference type="PANTHER" id="PTHR22930">
    <property type="match status" value="1"/>
</dbReference>
<dbReference type="InterPro" id="IPR027806">
    <property type="entry name" value="HARBI1_dom"/>
</dbReference>
<feature type="transmembrane region" description="Helical" evidence="8">
    <location>
        <begin position="28"/>
        <end position="46"/>
    </location>
</feature>
<evidence type="ECO:0000256" key="3">
    <source>
        <dbReference type="ARBA" id="ARBA00006958"/>
    </source>
</evidence>
<dbReference type="GO" id="GO:0005634">
    <property type="term" value="C:nucleus"/>
    <property type="evidence" value="ECO:0007669"/>
    <property type="project" value="UniProtKB-SubCell"/>
</dbReference>
<keyword evidence="7" id="KW-0539">Nucleus</keyword>
<evidence type="ECO:0000259" key="9">
    <source>
        <dbReference type="Pfam" id="PF13359"/>
    </source>
</evidence>
<dbReference type="Pfam" id="PF26138">
    <property type="entry name" value="DUF8040"/>
    <property type="match status" value="1"/>
</dbReference>
<evidence type="ECO:0000256" key="2">
    <source>
        <dbReference type="ARBA" id="ARBA00004123"/>
    </source>
</evidence>
<dbReference type="Gramene" id="Pav_sc0007744.1_g040.1.br:mrna">
    <property type="protein sequence ID" value="Pav_sc0007744.1_g040.1.br:mrna"/>
    <property type="gene ID" value="Pav_sc0007744.1_g040.1.br"/>
</dbReference>
<evidence type="ECO:0000256" key="5">
    <source>
        <dbReference type="ARBA" id="ARBA00022723"/>
    </source>
</evidence>
<evidence type="ECO:0000313" key="11">
    <source>
        <dbReference type="Proteomes" id="UP000515124"/>
    </source>
</evidence>
<dbReference type="GeneID" id="110746615"/>
<dbReference type="InterPro" id="IPR045249">
    <property type="entry name" value="HARBI1-like"/>
</dbReference>
<organism evidence="11 12">
    <name type="scientific">Prunus avium</name>
    <name type="common">Cherry</name>
    <name type="synonym">Cerasus avium</name>
    <dbReference type="NCBI Taxonomy" id="42229"/>
    <lineage>
        <taxon>Eukaryota</taxon>
        <taxon>Viridiplantae</taxon>
        <taxon>Streptophyta</taxon>
        <taxon>Embryophyta</taxon>
        <taxon>Tracheophyta</taxon>
        <taxon>Spermatophyta</taxon>
        <taxon>Magnoliopsida</taxon>
        <taxon>eudicotyledons</taxon>
        <taxon>Gunneridae</taxon>
        <taxon>Pentapetalae</taxon>
        <taxon>rosids</taxon>
        <taxon>fabids</taxon>
        <taxon>Rosales</taxon>
        <taxon>Rosaceae</taxon>
        <taxon>Amygdaloideae</taxon>
        <taxon>Amygdaleae</taxon>
        <taxon>Prunus</taxon>
    </lineage>
</organism>
<evidence type="ECO:0000256" key="8">
    <source>
        <dbReference type="SAM" id="Phobius"/>
    </source>
</evidence>
<keyword evidence="8" id="KW-1133">Transmembrane helix</keyword>
<keyword evidence="8" id="KW-0812">Transmembrane</keyword>
<comment type="cofactor">
    <cofactor evidence="1">
        <name>a divalent metal cation</name>
        <dbReference type="ChEBI" id="CHEBI:60240"/>
    </cofactor>
</comment>
<dbReference type="GO" id="GO:0004518">
    <property type="term" value="F:nuclease activity"/>
    <property type="evidence" value="ECO:0007669"/>
    <property type="project" value="UniProtKB-KW"/>
</dbReference>
<gene>
    <name evidence="12" type="primary">LOC110746615</name>
</gene>
<evidence type="ECO:0000256" key="4">
    <source>
        <dbReference type="ARBA" id="ARBA00022722"/>
    </source>
</evidence>
<evidence type="ECO:0000259" key="10">
    <source>
        <dbReference type="Pfam" id="PF26138"/>
    </source>
</evidence>
<keyword evidence="11" id="KW-1185">Reference proteome</keyword>
<proteinExistence type="inferred from homology"/>
<reference evidence="12" key="1">
    <citation type="submission" date="2025-08" db="UniProtKB">
        <authorList>
            <consortium name="RefSeq"/>
        </authorList>
    </citation>
    <scope>IDENTIFICATION</scope>
</reference>
<feature type="domain" description="DDE Tnp4" evidence="9">
    <location>
        <begin position="185"/>
        <end position="345"/>
    </location>
</feature>
<feature type="domain" description="DUF8040" evidence="10">
    <location>
        <begin position="67"/>
        <end position="153"/>
    </location>
</feature>
<dbReference type="RefSeq" id="XP_021802537.1">
    <property type="nucleotide sequence ID" value="XM_021946845.1"/>
</dbReference>
<evidence type="ECO:0000256" key="1">
    <source>
        <dbReference type="ARBA" id="ARBA00001968"/>
    </source>
</evidence>
<dbReference type="Proteomes" id="UP000515124">
    <property type="component" value="Unplaced"/>
</dbReference>
<name>A0A6P5RIC6_PRUAV</name>
<dbReference type="KEGG" id="pavi:110746615"/>
<evidence type="ECO:0000313" key="12">
    <source>
        <dbReference type="RefSeq" id="XP_021802537.1"/>
    </source>
</evidence>
<comment type="similarity">
    <text evidence="3">Belongs to the HARBI1 family.</text>
</comment>
<evidence type="ECO:0000256" key="7">
    <source>
        <dbReference type="ARBA" id="ARBA00023242"/>
    </source>
</evidence>
<accession>A0A6P5RIC6</accession>
<dbReference type="GO" id="GO:0046872">
    <property type="term" value="F:metal ion binding"/>
    <property type="evidence" value="ECO:0007669"/>
    <property type="project" value="UniProtKB-KW"/>
</dbReference>
<keyword evidence="6" id="KW-0378">Hydrolase</keyword>
<evidence type="ECO:0000256" key="6">
    <source>
        <dbReference type="ARBA" id="ARBA00022801"/>
    </source>
</evidence>
<keyword evidence="5" id="KW-0479">Metal-binding</keyword>
<dbReference type="GO" id="GO:0016787">
    <property type="term" value="F:hydrolase activity"/>
    <property type="evidence" value="ECO:0007669"/>
    <property type="project" value="UniProtKB-KW"/>
</dbReference>
<comment type="subcellular location">
    <subcellularLocation>
        <location evidence="2">Nucleus</location>
    </subcellularLocation>
</comment>